<dbReference type="Proteomes" id="UP000499080">
    <property type="component" value="Unassembled WGS sequence"/>
</dbReference>
<organism evidence="1 2">
    <name type="scientific">Araneus ventricosus</name>
    <name type="common">Orbweaver spider</name>
    <name type="synonym">Epeira ventricosa</name>
    <dbReference type="NCBI Taxonomy" id="182803"/>
    <lineage>
        <taxon>Eukaryota</taxon>
        <taxon>Metazoa</taxon>
        <taxon>Ecdysozoa</taxon>
        <taxon>Arthropoda</taxon>
        <taxon>Chelicerata</taxon>
        <taxon>Arachnida</taxon>
        <taxon>Araneae</taxon>
        <taxon>Araneomorphae</taxon>
        <taxon>Entelegynae</taxon>
        <taxon>Araneoidea</taxon>
        <taxon>Araneidae</taxon>
        <taxon>Araneus</taxon>
    </lineage>
</organism>
<reference evidence="1 2" key="1">
    <citation type="journal article" date="2019" name="Sci. Rep.">
        <title>Orb-weaving spider Araneus ventricosus genome elucidates the spidroin gene catalogue.</title>
        <authorList>
            <person name="Kono N."/>
            <person name="Nakamura H."/>
            <person name="Ohtoshi R."/>
            <person name="Moran D.A.P."/>
            <person name="Shinohara A."/>
            <person name="Yoshida Y."/>
            <person name="Fujiwara M."/>
            <person name="Mori M."/>
            <person name="Tomita M."/>
            <person name="Arakawa K."/>
        </authorList>
    </citation>
    <scope>NUCLEOTIDE SEQUENCE [LARGE SCALE GENOMIC DNA]</scope>
</reference>
<dbReference type="AlphaFoldDB" id="A0A4Y2FGD5"/>
<sequence length="121" mass="13969">MSSASDPLIFCGAQPTTSEEGNLCNYKPSSRRGRERQTFSSKCRNYSFIPKTERAFFNTIRVGFLNSSELTETEEYLECPVLQISNASDPQCFRSPHILRRPAHHIGRKKPLQFKNRRQEL</sequence>
<evidence type="ECO:0000313" key="1">
    <source>
        <dbReference type="EMBL" id="GBM39415.1"/>
    </source>
</evidence>
<dbReference type="EMBL" id="BGPR01173590">
    <property type="protein sequence ID" value="GBM39415.1"/>
    <property type="molecule type" value="Genomic_DNA"/>
</dbReference>
<proteinExistence type="predicted"/>
<protein>
    <submittedName>
        <fullName evidence="1">Uncharacterized protein</fullName>
    </submittedName>
</protein>
<gene>
    <name evidence="1" type="ORF">AVEN_209544_1</name>
</gene>
<evidence type="ECO:0000313" key="2">
    <source>
        <dbReference type="Proteomes" id="UP000499080"/>
    </source>
</evidence>
<accession>A0A4Y2FGD5</accession>
<name>A0A4Y2FGD5_ARAVE</name>
<comment type="caution">
    <text evidence="1">The sequence shown here is derived from an EMBL/GenBank/DDBJ whole genome shotgun (WGS) entry which is preliminary data.</text>
</comment>
<keyword evidence="2" id="KW-1185">Reference proteome</keyword>